<evidence type="ECO:0000313" key="2">
    <source>
        <dbReference type="EMBL" id="ETM51084.1"/>
    </source>
</evidence>
<dbReference type="VEuPathDB" id="FungiDB:PPTG_00448"/>
<sequence length="107" mass="11783">MSPDDRPNPRFACRAYSHDSEDEAKTRSFHSVDLVDHESKTPECSESHADEAKGSPNAGGDEGANLPKNLSLAEGFDRTQAAKAAEDKHSRKRMASRSLLREGKETR</sequence>
<feature type="region of interest" description="Disordered" evidence="1">
    <location>
        <begin position="1"/>
        <end position="107"/>
    </location>
</feature>
<reference evidence="2" key="1">
    <citation type="submission" date="2013-11" db="EMBL/GenBank/DDBJ databases">
        <title>The Genome Sequence of Phytophthora parasitica IAC_01/95.</title>
        <authorList>
            <consortium name="The Broad Institute Genomics Platform"/>
            <person name="Russ C."/>
            <person name="Tyler B."/>
            <person name="Panabieres F."/>
            <person name="Shan W."/>
            <person name="Tripathy S."/>
            <person name="Grunwald N."/>
            <person name="Machado M."/>
            <person name="Johnson C.S."/>
            <person name="Arredondo F."/>
            <person name="Hong C."/>
            <person name="Coffey M."/>
            <person name="Young S.K."/>
            <person name="Zeng Q."/>
            <person name="Gargeya S."/>
            <person name="Fitzgerald M."/>
            <person name="Abouelleil A."/>
            <person name="Alvarado L."/>
            <person name="Chapman S.B."/>
            <person name="Gainer-Dewar J."/>
            <person name="Goldberg J."/>
            <person name="Griggs A."/>
            <person name="Gujja S."/>
            <person name="Hansen M."/>
            <person name="Howarth C."/>
            <person name="Imamovic A."/>
            <person name="Ireland A."/>
            <person name="Larimer J."/>
            <person name="McCowan C."/>
            <person name="Murphy C."/>
            <person name="Pearson M."/>
            <person name="Poon T.W."/>
            <person name="Priest M."/>
            <person name="Roberts A."/>
            <person name="Saif S."/>
            <person name="Shea T."/>
            <person name="Sykes S."/>
            <person name="Wortman J."/>
            <person name="Nusbaum C."/>
            <person name="Birren B."/>
        </authorList>
    </citation>
    <scope>NUCLEOTIDE SEQUENCE [LARGE SCALE GENOMIC DNA]</scope>
    <source>
        <strain evidence="2">IAC_01/95</strain>
    </source>
</reference>
<evidence type="ECO:0000256" key="1">
    <source>
        <dbReference type="SAM" id="MobiDB-lite"/>
    </source>
</evidence>
<organism evidence="2">
    <name type="scientific">Phytophthora nicotianae</name>
    <name type="common">Potato buckeye rot agent</name>
    <name type="synonym">Phytophthora parasitica</name>
    <dbReference type="NCBI Taxonomy" id="4792"/>
    <lineage>
        <taxon>Eukaryota</taxon>
        <taxon>Sar</taxon>
        <taxon>Stramenopiles</taxon>
        <taxon>Oomycota</taxon>
        <taxon>Peronosporomycetes</taxon>
        <taxon>Peronosporales</taxon>
        <taxon>Peronosporaceae</taxon>
        <taxon>Phytophthora</taxon>
    </lineage>
</organism>
<dbReference type="Proteomes" id="UP000054532">
    <property type="component" value="Unassembled WGS sequence"/>
</dbReference>
<feature type="compositionally biased region" description="Basic and acidic residues" evidence="1">
    <location>
        <begin position="16"/>
        <end position="26"/>
    </location>
</feature>
<accession>W2NTV2</accession>
<dbReference type="AlphaFoldDB" id="W2NTV2"/>
<dbReference type="EMBL" id="KI691865">
    <property type="protein sequence ID" value="ETM51084.1"/>
    <property type="molecule type" value="Genomic_DNA"/>
</dbReference>
<proteinExistence type="predicted"/>
<protein>
    <submittedName>
        <fullName evidence="2">Uncharacterized protein</fullName>
    </submittedName>
</protein>
<name>W2NTV2_PHYNI</name>
<feature type="compositionally biased region" description="Basic and acidic residues" evidence="1">
    <location>
        <begin position="33"/>
        <end position="53"/>
    </location>
</feature>
<feature type="non-terminal residue" evidence="2">
    <location>
        <position position="107"/>
    </location>
</feature>
<gene>
    <name evidence="2" type="ORF">L914_04981</name>
</gene>